<name>A0A918G6D2_9PSEU</name>
<dbReference type="PANTHER" id="PTHR43431">
    <property type="entry name" value="OXIDOREDUCTASE, SHORT CHAIN DEHYDROGENASE/REDUCTASE FAMILY (AFU_ORTHOLOGUE AFUA_5G14000)"/>
    <property type="match status" value="1"/>
</dbReference>
<keyword evidence="2" id="KW-1185">Reference proteome</keyword>
<dbReference type="InterPro" id="IPR002347">
    <property type="entry name" value="SDR_fam"/>
</dbReference>
<dbReference type="InterPro" id="IPR036291">
    <property type="entry name" value="NAD(P)-bd_dom_sf"/>
</dbReference>
<dbReference type="EMBL" id="BMRB01000001">
    <property type="protein sequence ID" value="GGS21641.1"/>
    <property type="molecule type" value="Genomic_DNA"/>
</dbReference>
<evidence type="ECO:0000313" key="2">
    <source>
        <dbReference type="Proteomes" id="UP000660680"/>
    </source>
</evidence>
<dbReference type="Pfam" id="PF00106">
    <property type="entry name" value="adh_short"/>
    <property type="match status" value="1"/>
</dbReference>
<organism evidence="1 2">
    <name type="scientific">Actinokineospora fastidiosa</name>
    <dbReference type="NCBI Taxonomy" id="1816"/>
    <lineage>
        <taxon>Bacteria</taxon>
        <taxon>Bacillati</taxon>
        <taxon>Actinomycetota</taxon>
        <taxon>Actinomycetes</taxon>
        <taxon>Pseudonocardiales</taxon>
        <taxon>Pseudonocardiaceae</taxon>
        <taxon>Actinokineospora</taxon>
    </lineage>
</organism>
<dbReference type="RefSeq" id="WP_189209319.1">
    <property type="nucleotide sequence ID" value="NZ_BMRB01000001.1"/>
</dbReference>
<comment type="caution">
    <text evidence="1">The sequence shown here is derived from an EMBL/GenBank/DDBJ whole genome shotgun (WGS) entry which is preliminary data.</text>
</comment>
<accession>A0A918G6D2</accession>
<dbReference type="AlphaFoldDB" id="A0A918G6D2"/>
<proteinExistence type="predicted"/>
<dbReference type="PANTHER" id="PTHR43431:SF7">
    <property type="entry name" value="OXIDOREDUCTASE, SHORT CHAIN DEHYDROGENASE_REDUCTASE FAMILY (AFU_ORTHOLOGUE AFUA_5G14000)"/>
    <property type="match status" value="1"/>
</dbReference>
<reference evidence="1" key="1">
    <citation type="journal article" date="2014" name="Int. J. Syst. Evol. Microbiol.">
        <title>Complete genome sequence of Corynebacterium casei LMG S-19264T (=DSM 44701T), isolated from a smear-ripened cheese.</title>
        <authorList>
            <consortium name="US DOE Joint Genome Institute (JGI-PGF)"/>
            <person name="Walter F."/>
            <person name="Albersmeier A."/>
            <person name="Kalinowski J."/>
            <person name="Ruckert C."/>
        </authorList>
    </citation>
    <scope>NUCLEOTIDE SEQUENCE</scope>
    <source>
        <strain evidence="1">JCM 3276</strain>
    </source>
</reference>
<reference evidence="1" key="2">
    <citation type="submission" date="2020-09" db="EMBL/GenBank/DDBJ databases">
        <authorList>
            <person name="Sun Q."/>
            <person name="Ohkuma M."/>
        </authorList>
    </citation>
    <scope>NUCLEOTIDE SEQUENCE</scope>
    <source>
        <strain evidence="1">JCM 3276</strain>
    </source>
</reference>
<evidence type="ECO:0000313" key="1">
    <source>
        <dbReference type="EMBL" id="GGS21641.1"/>
    </source>
</evidence>
<protein>
    <submittedName>
        <fullName evidence="1">Short-chain dehydrogenase</fullName>
    </submittedName>
</protein>
<sequence>MPTAVVLGVGPGLGMSVARRFGREGFDVVLVSRSADRHPDYLAALRADGVAATAYAADVRDTPALLSVLDHVGPVDMLYFGPGAADLDNLPAPITETTRAAVDAAMAGIYPAVDAVRRVLPGMVERGSGGLLFAGGLSAVRPMPPLGALALSSAALRTYALTLNAALADQGVYAGILTIGGLIDRGDIHRFMGERFGDVAGTTLDPDAIADAAWDLFTRRDRAEEVFSVL</sequence>
<gene>
    <name evidence="1" type="ORF">GCM10010171_12980</name>
</gene>
<dbReference type="Gene3D" id="3.40.50.720">
    <property type="entry name" value="NAD(P)-binding Rossmann-like Domain"/>
    <property type="match status" value="1"/>
</dbReference>
<dbReference type="Proteomes" id="UP000660680">
    <property type="component" value="Unassembled WGS sequence"/>
</dbReference>
<dbReference type="SUPFAM" id="SSF51735">
    <property type="entry name" value="NAD(P)-binding Rossmann-fold domains"/>
    <property type="match status" value="1"/>
</dbReference>